<dbReference type="PANTHER" id="PTHR22604">
    <property type="entry name" value="OXIDOREDUCTASES"/>
    <property type="match status" value="1"/>
</dbReference>
<proteinExistence type="inferred from homology"/>
<dbReference type="InterPro" id="IPR000683">
    <property type="entry name" value="Gfo/Idh/MocA-like_OxRdtase_N"/>
</dbReference>
<dbReference type="AlphaFoldDB" id="A0A1V4DBU5"/>
<dbReference type="InterPro" id="IPR055170">
    <property type="entry name" value="GFO_IDH_MocA-like_dom"/>
</dbReference>
<reference evidence="6" key="1">
    <citation type="submission" date="2016-12" db="EMBL/GenBank/DDBJ databases">
        <title>Genome sequence of Streptomyces antioxidans MUSC 164.</title>
        <authorList>
            <person name="Lee L.-H."/>
            <person name="Ser H.-L."/>
        </authorList>
    </citation>
    <scope>NUCLEOTIDE SEQUENCE [LARGE SCALE GENOMIC DNA]</scope>
    <source>
        <strain evidence="6">MUSC 164</strain>
    </source>
</reference>
<feature type="domain" description="Gfo/Idh/MocA-like oxidoreductase N-terminal" evidence="4">
    <location>
        <begin position="6"/>
        <end position="125"/>
    </location>
</feature>
<dbReference type="RefSeq" id="WP_046089828.1">
    <property type="nucleotide sequence ID" value="NZ_LAKD02000004.1"/>
</dbReference>
<dbReference type="PANTHER" id="PTHR22604:SF105">
    <property type="entry name" value="TRANS-1,2-DIHYDROBENZENE-1,2-DIOL DEHYDROGENASE"/>
    <property type="match status" value="1"/>
</dbReference>
<dbReference type="SUPFAM" id="SSF55347">
    <property type="entry name" value="Glyceraldehyde-3-phosphate dehydrogenase-like, C-terminal domain"/>
    <property type="match status" value="1"/>
</dbReference>
<dbReference type="InterPro" id="IPR050984">
    <property type="entry name" value="Gfo/Idh/MocA_domain"/>
</dbReference>
<comment type="similarity">
    <text evidence="1">Belongs to the Gfo/Idh/MocA family.</text>
</comment>
<evidence type="ECO:0000313" key="7">
    <source>
        <dbReference type="Proteomes" id="UP000033615"/>
    </source>
</evidence>
<dbReference type="GO" id="GO:0000166">
    <property type="term" value="F:nucleotide binding"/>
    <property type="evidence" value="ECO:0007669"/>
    <property type="project" value="InterPro"/>
</dbReference>
<evidence type="ECO:0000256" key="2">
    <source>
        <dbReference type="ARBA" id="ARBA00023002"/>
    </source>
</evidence>
<keyword evidence="7" id="KW-1185">Reference proteome</keyword>
<evidence type="ECO:0000313" key="6">
    <source>
        <dbReference type="EMBL" id="OPF83822.1"/>
    </source>
</evidence>
<dbReference type="Pfam" id="PF01408">
    <property type="entry name" value="GFO_IDH_MocA"/>
    <property type="match status" value="1"/>
</dbReference>
<dbReference type="InterPro" id="IPR036291">
    <property type="entry name" value="NAD(P)-bd_dom_sf"/>
</dbReference>
<feature type="domain" description="GFO/IDH/MocA-like oxidoreductase" evidence="5">
    <location>
        <begin position="134"/>
        <end position="254"/>
    </location>
</feature>
<evidence type="ECO:0000256" key="1">
    <source>
        <dbReference type="ARBA" id="ARBA00010928"/>
    </source>
</evidence>
<dbReference type="SUPFAM" id="SSF51735">
    <property type="entry name" value="NAD(P)-binding Rossmann-fold domains"/>
    <property type="match status" value="1"/>
</dbReference>
<gene>
    <name evidence="6" type="ORF">VT50_0203290</name>
</gene>
<protein>
    <submittedName>
        <fullName evidence="6">Oxidoreductase</fullName>
    </submittedName>
</protein>
<dbReference type="Pfam" id="PF22725">
    <property type="entry name" value="GFO_IDH_MocA_C3"/>
    <property type="match status" value="1"/>
</dbReference>
<feature type="region of interest" description="Disordered" evidence="3">
    <location>
        <begin position="332"/>
        <end position="357"/>
    </location>
</feature>
<sequence length="357" mass="38097">MTKEPLRIGVLGAARIAGLSMVGPARAGGHRLVAVAARDRRRAEDFAAAHGVERVAGSYAELIADPEIDVVYNPLANGLHGPWNLAALQAAKHVLTEKPSASDAEEAAEVRDAAATAGTAFMEGFHYLFHPVTRRLHELLASGELGDLRHVEAMVAMPAPPDGDIRWSLPLAGGALMDLGCYGLHALRMLAPWAGGPPRLVTARGGERAGADGVDEWLHADLEFPGGATGTANCHMAYDTWQMSCRVVGTRGEATAMNFVQPHLDDRVVVRAAAGERTEELGRRSSYTFQLEAFAAHVRDGAPLALDAEDALTTMRLIEECYQTAGFPPRPRTVPPLAVHGRRRSRARATGPRAAVP</sequence>
<dbReference type="Gene3D" id="3.30.360.10">
    <property type="entry name" value="Dihydrodipicolinate Reductase, domain 2"/>
    <property type="match status" value="1"/>
</dbReference>
<feature type="compositionally biased region" description="Low complexity" evidence="3">
    <location>
        <begin position="348"/>
        <end position="357"/>
    </location>
</feature>
<dbReference type="EMBL" id="LAKD02000004">
    <property type="protein sequence ID" value="OPF83822.1"/>
    <property type="molecule type" value="Genomic_DNA"/>
</dbReference>
<dbReference type="OrthoDB" id="179913at2"/>
<organism evidence="6 7">
    <name type="scientific">Streptomyces antioxidans</name>
    <dbReference type="NCBI Taxonomy" id="1507734"/>
    <lineage>
        <taxon>Bacteria</taxon>
        <taxon>Bacillati</taxon>
        <taxon>Actinomycetota</taxon>
        <taxon>Actinomycetes</taxon>
        <taxon>Kitasatosporales</taxon>
        <taxon>Streptomycetaceae</taxon>
        <taxon>Streptomyces</taxon>
    </lineage>
</organism>
<dbReference type="Gene3D" id="3.40.50.720">
    <property type="entry name" value="NAD(P)-binding Rossmann-like Domain"/>
    <property type="match status" value="1"/>
</dbReference>
<evidence type="ECO:0000259" key="4">
    <source>
        <dbReference type="Pfam" id="PF01408"/>
    </source>
</evidence>
<name>A0A1V4DBU5_9ACTN</name>
<accession>A0A1V4DBU5</accession>
<evidence type="ECO:0000256" key="3">
    <source>
        <dbReference type="SAM" id="MobiDB-lite"/>
    </source>
</evidence>
<keyword evidence="2" id="KW-0560">Oxidoreductase</keyword>
<dbReference type="Proteomes" id="UP000033615">
    <property type="component" value="Unassembled WGS sequence"/>
</dbReference>
<dbReference type="GO" id="GO:0016491">
    <property type="term" value="F:oxidoreductase activity"/>
    <property type="evidence" value="ECO:0007669"/>
    <property type="project" value="UniProtKB-KW"/>
</dbReference>
<comment type="caution">
    <text evidence="6">The sequence shown here is derived from an EMBL/GenBank/DDBJ whole genome shotgun (WGS) entry which is preliminary data.</text>
</comment>
<evidence type="ECO:0000259" key="5">
    <source>
        <dbReference type="Pfam" id="PF22725"/>
    </source>
</evidence>